<dbReference type="GO" id="GO:0016491">
    <property type="term" value="F:oxidoreductase activity"/>
    <property type="evidence" value="ECO:0007669"/>
    <property type="project" value="UniProtKB-KW"/>
</dbReference>
<sequence length="335" mass="35782">MSQVVVITGASAGVGRAVTAAYAARGAKLALIARGRAGLEGASLEARAAGAADVRTFQVDVADADAVQDVADEVARTWGGIDVWINDAMVSVFAPAWEITPAEYRRVTEVNFLGTVHGTLAALRHMRPAGHGAIVQVGSALAYRGIPLQAPYCATKHAIQGFNDSLRAELLHDGNRVKLSMVQLPAVNTPQFSWVRTRLPRHPQPVPPIYQPEVVARAVLWVADHGKREINVGGPTLKTRLGNIVAPGLLDRYLARDQQGYQGQQTAEPIDPATWQDNVDKPADEDRDHGAHGVFDDQSRTSSFALWAAMHKPLVTGVVGAGLAAAAATTLLRRR</sequence>
<dbReference type="Gene3D" id="3.40.50.720">
    <property type="entry name" value="NAD(P)-binding Rossmann-like Domain"/>
    <property type="match status" value="1"/>
</dbReference>
<evidence type="ECO:0000256" key="4">
    <source>
        <dbReference type="SAM" id="MobiDB-lite"/>
    </source>
</evidence>
<dbReference type="AlphaFoldDB" id="A0A919MK83"/>
<evidence type="ECO:0000256" key="5">
    <source>
        <dbReference type="SAM" id="Phobius"/>
    </source>
</evidence>
<feature type="compositionally biased region" description="Basic and acidic residues" evidence="4">
    <location>
        <begin position="278"/>
        <end position="295"/>
    </location>
</feature>
<keyword evidence="2" id="KW-0560">Oxidoreductase</keyword>
<evidence type="ECO:0000259" key="6">
    <source>
        <dbReference type="SMART" id="SM00822"/>
    </source>
</evidence>
<feature type="region of interest" description="Disordered" evidence="4">
    <location>
        <begin position="260"/>
        <end position="295"/>
    </location>
</feature>
<keyword evidence="8" id="KW-1185">Reference proteome</keyword>
<proteinExistence type="inferred from homology"/>
<organism evidence="7 8">
    <name type="scientific">Actinoplanes nipponensis</name>
    <dbReference type="NCBI Taxonomy" id="135950"/>
    <lineage>
        <taxon>Bacteria</taxon>
        <taxon>Bacillati</taxon>
        <taxon>Actinomycetota</taxon>
        <taxon>Actinomycetes</taxon>
        <taxon>Micromonosporales</taxon>
        <taxon>Micromonosporaceae</taxon>
        <taxon>Actinoplanes</taxon>
    </lineage>
</organism>
<dbReference type="InterPro" id="IPR036291">
    <property type="entry name" value="NAD(P)-bd_dom_sf"/>
</dbReference>
<dbReference type="InterPro" id="IPR002347">
    <property type="entry name" value="SDR_fam"/>
</dbReference>
<gene>
    <name evidence="7" type="ORF">Ani05nite_17650</name>
</gene>
<evidence type="ECO:0000256" key="3">
    <source>
        <dbReference type="RuleBase" id="RU000363"/>
    </source>
</evidence>
<dbReference type="InterPro" id="IPR020904">
    <property type="entry name" value="Sc_DH/Rdtase_CS"/>
</dbReference>
<dbReference type="EMBL" id="BOMQ01000021">
    <property type="protein sequence ID" value="GIE48231.1"/>
    <property type="molecule type" value="Genomic_DNA"/>
</dbReference>
<dbReference type="NCBIfam" id="NF005495">
    <property type="entry name" value="PRK07109.1"/>
    <property type="match status" value="1"/>
</dbReference>
<dbReference type="RefSeq" id="WP_203766677.1">
    <property type="nucleotide sequence ID" value="NZ_BAAAYJ010000004.1"/>
</dbReference>
<dbReference type="PANTHER" id="PTHR44196:SF1">
    <property type="entry name" value="DEHYDROGENASE_REDUCTASE SDR FAMILY MEMBER 7B"/>
    <property type="match status" value="1"/>
</dbReference>
<evidence type="ECO:0000256" key="2">
    <source>
        <dbReference type="ARBA" id="ARBA00023002"/>
    </source>
</evidence>
<evidence type="ECO:0000313" key="7">
    <source>
        <dbReference type="EMBL" id="GIE48231.1"/>
    </source>
</evidence>
<keyword evidence="5" id="KW-0472">Membrane</keyword>
<dbReference type="GO" id="GO:0016020">
    <property type="term" value="C:membrane"/>
    <property type="evidence" value="ECO:0007669"/>
    <property type="project" value="TreeGrafter"/>
</dbReference>
<dbReference type="PRINTS" id="PR00081">
    <property type="entry name" value="GDHRDH"/>
</dbReference>
<dbReference type="Pfam" id="PF00106">
    <property type="entry name" value="adh_short"/>
    <property type="match status" value="1"/>
</dbReference>
<dbReference type="Proteomes" id="UP000647172">
    <property type="component" value="Unassembled WGS sequence"/>
</dbReference>
<dbReference type="PRINTS" id="PR00080">
    <property type="entry name" value="SDRFAMILY"/>
</dbReference>
<dbReference type="PANTHER" id="PTHR44196">
    <property type="entry name" value="DEHYDROGENASE/REDUCTASE SDR FAMILY MEMBER 7B"/>
    <property type="match status" value="1"/>
</dbReference>
<dbReference type="PROSITE" id="PS00061">
    <property type="entry name" value="ADH_SHORT"/>
    <property type="match status" value="1"/>
</dbReference>
<reference evidence="7" key="1">
    <citation type="submission" date="2021-01" db="EMBL/GenBank/DDBJ databases">
        <title>Whole genome shotgun sequence of Actinoplanes nipponensis NBRC 14063.</title>
        <authorList>
            <person name="Komaki H."/>
            <person name="Tamura T."/>
        </authorList>
    </citation>
    <scope>NUCLEOTIDE SEQUENCE</scope>
    <source>
        <strain evidence="7">NBRC 14063</strain>
    </source>
</reference>
<feature type="transmembrane region" description="Helical" evidence="5">
    <location>
        <begin position="314"/>
        <end position="332"/>
    </location>
</feature>
<feature type="domain" description="Ketoreductase" evidence="6">
    <location>
        <begin position="3"/>
        <end position="190"/>
    </location>
</feature>
<dbReference type="InterPro" id="IPR057326">
    <property type="entry name" value="KR_dom"/>
</dbReference>
<name>A0A919MK83_9ACTN</name>
<evidence type="ECO:0000256" key="1">
    <source>
        <dbReference type="ARBA" id="ARBA00006484"/>
    </source>
</evidence>
<accession>A0A919MK83</accession>
<dbReference type="SMART" id="SM00822">
    <property type="entry name" value="PKS_KR"/>
    <property type="match status" value="1"/>
</dbReference>
<comment type="caution">
    <text evidence="7">The sequence shown here is derived from an EMBL/GenBank/DDBJ whole genome shotgun (WGS) entry which is preliminary data.</text>
</comment>
<protein>
    <recommendedName>
        <fullName evidence="6">Ketoreductase domain-containing protein</fullName>
    </recommendedName>
</protein>
<keyword evidence="5" id="KW-1133">Transmembrane helix</keyword>
<keyword evidence="5" id="KW-0812">Transmembrane</keyword>
<evidence type="ECO:0000313" key="8">
    <source>
        <dbReference type="Proteomes" id="UP000647172"/>
    </source>
</evidence>
<dbReference type="SUPFAM" id="SSF51735">
    <property type="entry name" value="NAD(P)-binding Rossmann-fold domains"/>
    <property type="match status" value="1"/>
</dbReference>
<comment type="similarity">
    <text evidence="1 3">Belongs to the short-chain dehydrogenases/reductases (SDR) family.</text>
</comment>